<proteinExistence type="predicted"/>
<reference evidence="3" key="1">
    <citation type="submission" date="2023-01" db="EMBL/GenBank/DDBJ databases">
        <title>Panoramic Analysis of Coronaviruses Carried by Representative Bat Species in Southern China to Better Understand the Coronavirus Sphere.</title>
        <authorList>
            <person name="Han Y."/>
            <person name="Xu P."/>
            <person name="Wang Y."/>
            <person name="Zhao W."/>
            <person name="Wang J."/>
            <person name="Jin Q."/>
            <person name="Wu Z."/>
        </authorList>
    </citation>
    <scope>NUCLEOTIDE SEQUENCE</scope>
    <source>
        <strain evidence="1">BtEs-AlphaCoV/JX2020-Q237</strain>
        <strain evidence="2">BtEs-AlphaCoV/JX2020-Q238</strain>
        <strain evidence="3">BtEs-AlphaCoV/JX2020-Q239</strain>
        <strain evidence="4">BtEs-AlphaCoV/JX2020-Q240</strain>
    </source>
</reference>
<dbReference type="EMBL" id="OQ175260">
    <property type="protein sequence ID" value="WCC63190.1"/>
    <property type="molecule type" value="Genomic_RNA"/>
</dbReference>
<organism evidence="3">
    <name type="scientific">Bat Coronavirus EsJX20</name>
    <dbReference type="NCBI Taxonomy" id="3018825"/>
    <lineage>
        <taxon>Viruses</taxon>
        <taxon>Riboviria</taxon>
        <taxon>Orthornavirae</taxon>
        <taxon>Pisuviricota</taxon>
        <taxon>Pisoniviricetes</taxon>
        <taxon>Nidovirales</taxon>
        <taxon>Cornidovirineae</taxon>
        <taxon>Coronaviridae</taxon>
        <taxon>Orthocoronavirinae</taxon>
    </lineage>
</organism>
<evidence type="ECO:0000313" key="2">
    <source>
        <dbReference type="EMBL" id="WCC63176.1"/>
    </source>
</evidence>
<dbReference type="EMBL" id="OQ175258">
    <property type="protein sequence ID" value="WCC63176.1"/>
    <property type="molecule type" value="Genomic_RNA"/>
</dbReference>
<evidence type="ECO:0000313" key="3">
    <source>
        <dbReference type="EMBL" id="WCC63183.1"/>
    </source>
</evidence>
<protein>
    <submittedName>
        <fullName evidence="3">ORF7 protein</fullName>
    </submittedName>
</protein>
<dbReference type="EMBL" id="OQ175259">
    <property type="protein sequence ID" value="WCC63183.1"/>
    <property type="molecule type" value="Genomic_RNA"/>
</dbReference>
<dbReference type="EMBL" id="OQ175257">
    <property type="protein sequence ID" value="WCC63169.1"/>
    <property type="molecule type" value="Genomic_RNA"/>
</dbReference>
<evidence type="ECO:0000313" key="4">
    <source>
        <dbReference type="EMBL" id="WCC63190.1"/>
    </source>
</evidence>
<accession>A0AA49EDM4</accession>
<name>A0AA49EDM4_9NIDO</name>
<evidence type="ECO:0000313" key="1">
    <source>
        <dbReference type="EMBL" id="WCC63169.1"/>
    </source>
</evidence>
<sequence>MRFLLLLALVGAAITSPIHKGHVNHSYRPGFIEDTPDFETPLDKNHGGPMQDAEDLERTIAQYTGKHSAYVQPKAVKTIHQHCICGEGFTVDISGACTDSAIYWSPLFQERVSDVVFEIHDGEHITGPEPEHCTVTFDGPILRTAGVYWHMIPGSRTALQRIDVTSCCPQLNHPELPSEPIPTSQVCLTTSPWFKLDFQMPKGARAASMYHIPKGGKPRRVFTMDYTGFSPIASLQWYNQYSGALYPKAAAKDPQGDWVFVTDAKENPSRAYNVIQCN</sequence>
<gene>
    <name evidence="3" type="primary">ORF7</name>
</gene>